<dbReference type="GO" id="GO:0008270">
    <property type="term" value="F:zinc ion binding"/>
    <property type="evidence" value="ECO:0007669"/>
    <property type="project" value="UniProtKB-KW"/>
</dbReference>
<evidence type="ECO:0000256" key="1">
    <source>
        <dbReference type="ARBA" id="ARBA00022723"/>
    </source>
</evidence>
<dbReference type="PROSITE" id="PS50089">
    <property type="entry name" value="ZF_RING_2"/>
    <property type="match status" value="1"/>
</dbReference>
<dbReference type="CDD" id="cd16448">
    <property type="entry name" value="RING-H2"/>
    <property type="match status" value="1"/>
</dbReference>
<keyword evidence="3" id="KW-0862">Zinc</keyword>
<dbReference type="PANTHER" id="PTHR45969:SF69">
    <property type="entry name" value="FINGER DOMAIN PROTEIN, PUTATIVE (AFU_ORTHOLOGUE AFUA_3G12190)-RELATED"/>
    <property type="match status" value="1"/>
</dbReference>
<dbReference type="InterPro" id="IPR001841">
    <property type="entry name" value="Znf_RING"/>
</dbReference>
<organism evidence="6">
    <name type="scientific">Marseillevirus LCMAC201</name>
    <dbReference type="NCBI Taxonomy" id="2506605"/>
    <lineage>
        <taxon>Viruses</taxon>
        <taxon>Varidnaviria</taxon>
        <taxon>Bamfordvirae</taxon>
        <taxon>Nucleocytoviricota</taxon>
        <taxon>Megaviricetes</taxon>
        <taxon>Pimascovirales</taxon>
        <taxon>Pimascovirales incertae sedis</taxon>
        <taxon>Marseilleviridae</taxon>
    </lineage>
</organism>
<keyword evidence="2 4" id="KW-0863">Zinc-finger</keyword>
<feature type="domain" description="RING-type" evidence="5">
    <location>
        <begin position="59"/>
        <end position="109"/>
    </location>
</feature>
<gene>
    <name evidence="6" type="ORF">LCMAC201_01260</name>
</gene>
<dbReference type="SUPFAM" id="SSF57850">
    <property type="entry name" value="RING/U-box"/>
    <property type="match status" value="1"/>
</dbReference>
<accession>A0A481YXD3</accession>
<evidence type="ECO:0000256" key="2">
    <source>
        <dbReference type="ARBA" id="ARBA00022771"/>
    </source>
</evidence>
<name>A0A481YXD3_9VIRU</name>
<dbReference type="InterPro" id="IPR013083">
    <property type="entry name" value="Znf_RING/FYVE/PHD"/>
</dbReference>
<dbReference type="SMART" id="SM00184">
    <property type="entry name" value="RING"/>
    <property type="match status" value="1"/>
</dbReference>
<evidence type="ECO:0000256" key="3">
    <source>
        <dbReference type="ARBA" id="ARBA00022833"/>
    </source>
</evidence>
<protein>
    <submittedName>
        <fullName evidence="6">Ring finger domain protein</fullName>
    </submittedName>
</protein>
<dbReference type="GO" id="GO:0061630">
    <property type="term" value="F:ubiquitin protein ligase activity"/>
    <property type="evidence" value="ECO:0007669"/>
    <property type="project" value="TreeGrafter"/>
</dbReference>
<dbReference type="Pfam" id="PF13639">
    <property type="entry name" value="zf-RING_2"/>
    <property type="match status" value="1"/>
</dbReference>
<dbReference type="PANTHER" id="PTHR45969">
    <property type="entry name" value="RING ZINC FINGER PROTEIN-RELATED"/>
    <property type="match status" value="1"/>
</dbReference>
<evidence type="ECO:0000256" key="4">
    <source>
        <dbReference type="PROSITE-ProRule" id="PRU00175"/>
    </source>
</evidence>
<dbReference type="GO" id="GO:0016567">
    <property type="term" value="P:protein ubiquitination"/>
    <property type="evidence" value="ECO:0007669"/>
    <property type="project" value="TreeGrafter"/>
</dbReference>
<sequence length="126" mass="15012">MIIMMIIDDYISDRFDVNVDFVKELLRNGTYYHLDKKIQPKYLYLDSKCYDAAMEFDTCAICLSSYVDTIDERLHETNCKHVFHHRCMQYYIERGVPTGESFYRCPLCRTSHQKLLLTSEEIAFLN</sequence>
<keyword evidence="1" id="KW-0479">Metal-binding</keyword>
<evidence type="ECO:0000313" key="6">
    <source>
        <dbReference type="EMBL" id="QBK87224.1"/>
    </source>
</evidence>
<dbReference type="Gene3D" id="3.30.40.10">
    <property type="entry name" value="Zinc/RING finger domain, C3HC4 (zinc finger)"/>
    <property type="match status" value="1"/>
</dbReference>
<evidence type="ECO:0000259" key="5">
    <source>
        <dbReference type="PROSITE" id="PS50089"/>
    </source>
</evidence>
<proteinExistence type="predicted"/>
<dbReference type="EMBL" id="MK500346">
    <property type="protein sequence ID" value="QBK87224.1"/>
    <property type="molecule type" value="Genomic_DNA"/>
</dbReference>
<reference evidence="6" key="1">
    <citation type="journal article" date="2019" name="MBio">
        <title>Virus Genomes from Deep Sea Sediments Expand the Ocean Megavirome and Support Independent Origins of Viral Gigantism.</title>
        <authorList>
            <person name="Backstrom D."/>
            <person name="Yutin N."/>
            <person name="Jorgensen S.L."/>
            <person name="Dharamshi J."/>
            <person name="Homa F."/>
            <person name="Zaremba-Niedwiedzka K."/>
            <person name="Spang A."/>
            <person name="Wolf Y.I."/>
            <person name="Koonin E.V."/>
            <person name="Ettema T.J."/>
        </authorList>
    </citation>
    <scope>NUCLEOTIDE SEQUENCE</scope>
</reference>